<sequence>MSAYCETKSSTFACSSGLKCRPSAPLGTMRYLQSSRQGGQDLGSKDGQRALEAMKRASIKPQKKWTAHQVIQEERKVDILRQIHEEIEEETRHKPTAKEVLRRYQPTMTAIMQGLEVEELQEAQAKAYVWTNQAPDAAVQAKTAKKQGEKMVKKFAKEMFTEAGMRVFVLGSWKDEKCSLLTSGRVVPVGRFDFNKQLGNGSSFMKWKDWQVILPGWEDFIGDAFDQDVTLLGGTRRVPKPYHKFELDRSGLLILLKIDGYVLETQKAMIWSFFTIHYRICCGKPKVPVPWHNIMKGQSRFISSTYLPDDTKIVEPSKMHRVDANAILAFWWNQQETQVGATFKFKGWMDDKGRMRYPVDEDESDGDADDESPGPGPLKRQPRTTKLPYVSLSEDESNNAEGEASPLQAQRCPHGRTNAEDRDLSDD</sequence>
<dbReference type="AlphaFoldDB" id="A0A9P6ZKN2"/>
<evidence type="ECO:0000313" key="3">
    <source>
        <dbReference type="Proteomes" id="UP000714275"/>
    </source>
</evidence>
<proteinExistence type="predicted"/>
<dbReference type="Proteomes" id="UP000714275">
    <property type="component" value="Unassembled WGS sequence"/>
</dbReference>
<evidence type="ECO:0000256" key="1">
    <source>
        <dbReference type="SAM" id="MobiDB-lite"/>
    </source>
</evidence>
<accession>A0A9P6ZKN2</accession>
<gene>
    <name evidence="2" type="ORF">EV702DRAFT_1049484</name>
</gene>
<reference evidence="2" key="1">
    <citation type="journal article" date="2020" name="New Phytol.">
        <title>Comparative genomics reveals dynamic genome evolution in host specialist ectomycorrhizal fungi.</title>
        <authorList>
            <person name="Lofgren L.A."/>
            <person name="Nguyen N.H."/>
            <person name="Vilgalys R."/>
            <person name="Ruytinx J."/>
            <person name="Liao H.L."/>
            <person name="Branco S."/>
            <person name="Kuo A."/>
            <person name="LaButti K."/>
            <person name="Lipzen A."/>
            <person name="Andreopoulos W."/>
            <person name="Pangilinan J."/>
            <person name="Riley R."/>
            <person name="Hundley H."/>
            <person name="Na H."/>
            <person name="Barry K."/>
            <person name="Grigoriev I.V."/>
            <person name="Stajich J.E."/>
            <person name="Kennedy P.G."/>
        </authorList>
    </citation>
    <scope>NUCLEOTIDE SEQUENCE</scope>
    <source>
        <strain evidence="2">DOB743</strain>
    </source>
</reference>
<evidence type="ECO:0000313" key="2">
    <source>
        <dbReference type="EMBL" id="KAG1770167.1"/>
    </source>
</evidence>
<dbReference type="OrthoDB" id="2690580at2759"/>
<feature type="region of interest" description="Disordered" evidence="1">
    <location>
        <begin position="356"/>
        <end position="427"/>
    </location>
</feature>
<name>A0A9P6ZKN2_9AGAM</name>
<keyword evidence="3" id="KW-1185">Reference proteome</keyword>
<comment type="caution">
    <text evidence="2">The sequence shown here is derived from an EMBL/GenBank/DDBJ whole genome shotgun (WGS) entry which is preliminary data.</text>
</comment>
<dbReference type="EMBL" id="JABBWD010000067">
    <property type="protein sequence ID" value="KAG1770167.1"/>
    <property type="molecule type" value="Genomic_DNA"/>
</dbReference>
<feature type="compositionally biased region" description="Acidic residues" evidence="1">
    <location>
        <begin position="360"/>
        <end position="372"/>
    </location>
</feature>
<protein>
    <submittedName>
        <fullName evidence="2">Uncharacterized protein</fullName>
    </submittedName>
</protein>
<organism evidence="2 3">
    <name type="scientific">Suillus placidus</name>
    <dbReference type="NCBI Taxonomy" id="48579"/>
    <lineage>
        <taxon>Eukaryota</taxon>
        <taxon>Fungi</taxon>
        <taxon>Dikarya</taxon>
        <taxon>Basidiomycota</taxon>
        <taxon>Agaricomycotina</taxon>
        <taxon>Agaricomycetes</taxon>
        <taxon>Agaricomycetidae</taxon>
        <taxon>Boletales</taxon>
        <taxon>Suillineae</taxon>
        <taxon>Suillaceae</taxon>
        <taxon>Suillus</taxon>
    </lineage>
</organism>
<feature type="compositionally biased region" description="Basic and acidic residues" evidence="1">
    <location>
        <begin position="417"/>
        <end position="427"/>
    </location>
</feature>